<feature type="domain" description="DUF1731" evidence="3">
    <location>
        <begin position="253"/>
        <end position="299"/>
    </location>
</feature>
<dbReference type="STRING" id="1742358.GCA_001439605_03145"/>
<dbReference type="InterPro" id="IPR010099">
    <property type="entry name" value="SDR39U1"/>
</dbReference>
<dbReference type="OrthoDB" id="9801773at2"/>
<reference evidence="4 5" key="1">
    <citation type="submission" date="2019-03" db="EMBL/GenBank/DDBJ databases">
        <authorList>
            <person name="Jensen L."/>
            <person name="Storgaard J."/>
            <person name="Sulaj E."/>
            <person name="Schramm A."/>
            <person name="Marshall I.P.G."/>
        </authorList>
    </citation>
    <scope>NUCLEOTIDE SEQUENCE [LARGE SCALE GENOMIC DNA]</scope>
    <source>
        <strain evidence="4 5">2017H2G3</strain>
    </source>
</reference>
<dbReference type="EMBL" id="SJTH01000011">
    <property type="protein sequence ID" value="TCJ04022.1"/>
    <property type="molecule type" value="Genomic_DNA"/>
</dbReference>
<comment type="similarity">
    <text evidence="1">Belongs to the NAD(P)-dependent epimerase/dehydratase family. SDR39U1 subfamily.</text>
</comment>
<dbReference type="PANTHER" id="PTHR11092:SF0">
    <property type="entry name" value="EPIMERASE FAMILY PROTEIN SDR39U1"/>
    <property type="match status" value="1"/>
</dbReference>
<dbReference type="Gene3D" id="3.40.50.720">
    <property type="entry name" value="NAD(P)-binding Rossmann-like Domain"/>
    <property type="match status" value="1"/>
</dbReference>
<keyword evidence="5" id="KW-1185">Reference proteome</keyword>
<dbReference type="InterPro" id="IPR036291">
    <property type="entry name" value="NAD(P)-bd_dom_sf"/>
</dbReference>
<dbReference type="RefSeq" id="WP_131236874.1">
    <property type="nucleotide sequence ID" value="NZ_CP183326.1"/>
</dbReference>
<dbReference type="CDD" id="cd05242">
    <property type="entry name" value="SDR_a8"/>
    <property type="match status" value="1"/>
</dbReference>
<dbReference type="SUPFAM" id="SSF51735">
    <property type="entry name" value="NAD(P)-binding Rossmann-fold domains"/>
    <property type="match status" value="1"/>
</dbReference>
<proteinExistence type="inferred from homology"/>
<protein>
    <submittedName>
        <fullName evidence="4">TIGR01777 family protein</fullName>
    </submittedName>
</protein>
<dbReference type="PANTHER" id="PTHR11092">
    <property type="entry name" value="SUGAR NUCLEOTIDE EPIMERASE RELATED"/>
    <property type="match status" value="1"/>
</dbReference>
<feature type="domain" description="NAD-dependent epimerase/dehydratase" evidence="2">
    <location>
        <begin position="3"/>
        <end position="132"/>
    </location>
</feature>
<name>A0A4R1AV10_9BACI</name>
<gene>
    <name evidence="4" type="ORF">E0Y62_11265</name>
</gene>
<evidence type="ECO:0000259" key="2">
    <source>
        <dbReference type="Pfam" id="PF01370"/>
    </source>
</evidence>
<evidence type="ECO:0000313" key="4">
    <source>
        <dbReference type="EMBL" id="TCJ04022.1"/>
    </source>
</evidence>
<dbReference type="InterPro" id="IPR001509">
    <property type="entry name" value="Epimerase_deHydtase"/>
</dbReference>
<accession>A0A4R1AV10</accession>
<dbReference type="NCBIfam" id="TIGR01777">
    <property type="entry name" value="yfcH"/>
    <property type="match status" value="1"/>
</dbReference>
<dbReference type="Pfam" id="PF08338">
    <property type="entry name" value="DUF1731"/>
    <property type="match status" value="1"/>
</dbReference>
<dbReference type="Pfam" id="PF01370">
    <property type="entry name" value="Epimerase"/>
    <property type="match status" value="1"/>
</dbReference>
<dbReference type="InterPro" id="IPR013549">
    <property type="entry name" value="DUF1731"/>
</dbReference>
<comment type="caution">
    <text evidence="4">The sequence shown here is derived from an EMBL/GenBank/DDBJ whole genome shotgun (WGS) entry which is preliminary data.</text>
</comment>
<sequence length="300" mass="33489">MKIAVTGGTGFVGHALTKELIQNGHEVFILTRNIDGKENKKSITYVQWLNEGDRPWEILEDVDVFINLAGESINSGRWSVKRKKSILESRISATNEVEKILSRLKKKPEVLIQASAVGYYGISDSETFTEESNLAGDDFLARTVQQWEATAWKVKDLGIRTVYCRFGIILDNIDGALPRITLPYKAFAGGTVGSGHQWVSWIHLKDVIGGILFVIANQHVKGPVNFTAPNPVKMKEFGQTLGKVLHRPHWIPAPRIALKIALGEMSILVLEGQKVLPQKLLAHGYSFLYKDLKNALEDIY</sequence>
<dbReference type="Proteomes" id="UP000293846">
    <property type="component" value="Unassembled WGS sequence"/>
</dbReference>
<evidence type="ECO:0000256" key="1">
    <source>
        <dbReference type="ARBA" id="ARBA00009353"/>
    </source>
</evidence>
<evidence type="ECO:0000259" key="3">
    <source>
        <dbReference type="Pfam" id="PF08338"/>
    </source>
</evidence>
<dbReference type="AlphaFoldDB" id="A0A4R1AV10"/>
<evidence type="ECO:0000313" key="5">
    <source>
        <dbReference type="Proteomes" id="UP000293846"/>
    </source>
</evidence>
<organism evidence="4 5">
    <name type="scientific">Cytobacillus praedii</name>
    <dbReference type="NCBI Taxonomy" id="1742358"/>
    <lineage>
        <taxon>Bacteria</taxon>
        <taxon>Bacillati</taxon>
        <taxon>Bacillota</taxon>
        <taxon>Bacilli</taxon>
        <taxon>Bacillales</taxon>
        <taxon>Bacillaceae</taxon>
        <taxon>Cytobacillus</taxon>
    </lineage>
</organism>